<feature type="compositionally biased region" description="Basic and acidic residues" evidence="1">
    <location>
        <begin position="11"/>
        <end position="33"/>
    </location>
</feature>
<protein>
    <submittedName>
        <fullName evidence="2">Uncharacterized protein</fullName>
    </submittedName>
</protein>
<reference evidence="3" key="1">
    <citation type="journal article" date="2019" name="Int. J. Syst. Evol. Microbiol.">
        <title>The Global Catalogue of Microorganisms (GCM) 10K type strain sequencing project: providing services to taxonomists for standard genome sequencing and annotation.</title>
        <authorList>
            <consortium name="The Broad Institute Genomics Platform"/>
            <consortium name="The Broad Institute Genome Sequencing Center for Infectious Disease"/>
            <person name="Wu L."/>
            <person name="Ma J."/>
        </authorList>
    </citation>
    <scope>NUCLEOTIDE SEQUENCE [LARGE SCALE GENOMIC DNA]</scope>
    <source>
        <strain evidence="3">CCUG 66188</strain>
    </source>
</reference>
<proteinExistence type="predicted"/>
<gene>
    <name evidence="2" type="ORF">ACFO6W_03025</name>
</gene>
<evidence type="ECO:0000313" key="2">
    <source>
        <dbReference type="EMBL" id="MFC4672660.1"/>
    </source>
</evidence>
<comment type="caution">
    <text evidence="2">The sequence shown here is derived from an EMBL/GenBank/DDBJ whole genome shotgun (WGS) entry which is preliminary data.</text>
</comment>
<organism evidence="2 3">
    <name type="scientific">Dysgonomonas termitidis</name>
    <dbReference type="NCBI Taxonomy" id="1516126"/>
    <lineage>
        <taxon>Bacteria</taxon>
        <taxon>Pseudomonadati</taxon>
        <taxon>Bacteroidota</taxon>
        <taxon>Bacteroidia</taxon>
        <taxon>Bacteroidales</taxon>
        <taxon>Dysgonomonadaceae</taxon>
        <taxon>Dysgonomonas</taxon>
    </lineage>
</organism>
<dbReference type="RefSeq" id="WP_379993852.1">
    <property type="nucleotide sequence ID" value="NZ_JBHSGN010000024.1"/>
</dbReference>
<feature type="region of interest" description="Disordered" evidence="1">
    <location>
        <begin position="1"/>
        <end position="33"/>
    </location>
</feature>
<evidence type="ECO:0000313" key="3">
    <source>
        <dbReference type="Proteomes" id="UP001596023"/>
    </source>
</evidence>
<sequence>MAKKIINPEDQEQKETVENTENKAEENTEEIPAHIEEVLKKNTKYESLYIDSYGGCFTGDTPANIRGNAILYKNPFYKQ</sequence>
<evidence type="ECO:0000256" key="1">
    <source>
        <dbReference type="SAM" id="MobiDB-lite"/>
    </source>
</evidence>
<dbReference type="EMBL" id="JBHSGN010000024">
    <property type="protein sequence ID" value="MFC4672660.1"/>
    <property type="molecule type" value="Genomic_DNA"/>
</dbReference>
<dbReference type="Proteomes" id="UP001596023">
    <property type="component" value="Unassembled WGS sequence"/>
</dbReference>
<name>A0ABV9KR78_9BACT</name>
<keyword evidence="3" id="KW-1185">Reference proteome</keyword>
<accession>A0ABV9KR78</accession>